<feature type="domain" description="K Homology" evidence="4">
    <location>
        <begin position="353"/>
        <end position="426"/>
    </location>
</feature>
<keyword evidence="2" id="KW-0694">RNA-binding</keyword>
<feature type="compositionally biased region" description="Basic and acidic residues" evidence="3">
    <location>
        <begin position="214"/>
        <end position="229"/>
    </location>
</feature>
<reference evidence="5 6" key="1">
    <citation type="submission" date="2016-04" db="EMBL/GenBank/DDBJ databases">
        <title>The genome of Intoshia linei affirms orthonectids as highly simplified spiralians.</title>
        <authorList>
            <person name="Mikhailov K.V."/>
            <person name="Slusarev G.S."/>
            <person name="Nikitin M.A."/>
            <person name="Logacheva M.D."/>
            <person name="Penin A."/>
            <person name="Aleoshin V."/>
            <person name="Panchin Y.V."/>
        </authorList>
    </citation>
    <scope>NUCLEOTIDE SEQUENCE [LARGE SCALE GENOMIC DNA]</scope>
    <source>
        <strain evidence="5">Intl2013</strain>
        <tissue evidence="5">Whole animal</tissue>
    </source>
</reference>
<evidence type="ECO:0000256" key="3">
    <source>
        <dbReference type="SAM" id="MobiDB-lite"/>
    </source>
</evidence>
<dbReference type="SUPFAM" id="SSF54791">
    <property type="entry name" value="Eukaryotic type KH-domain (KH-domain type I)"/>
    <property type="match status" value="3"/>
</dbReference>
<sequence length="429" mass="48600">MSENRNDEKGFDIYTNNKDIDFSIKLLIPQFAAGAIIGKRGETITGLQAKYSAKLVISKNKELYPGLNDRYMTISGPVNVIVQIILEIHKIIVEKFASSNNCEDFIKRSNTMKLLIPNIAAGLVIGTGGEEIKRIKEMSRAFVSVGKKGEDNLPERIVTVEGDLDQKENALKLIIGRLARDSPKTRSLNVAYDQTNSNVSDDRRRSNISPDPVRYSRDSTRRYETRDRSPLPPRVTGPNYDIQRTEYLTTQEIMDILEELRFSLRHRGFGPREMDEIGKSVYNLISYGIIDDRVRRARGNTLIDGVNSSIYSTINNHYDMNRQSKQDDSYGRYNNSSYMNSSHDDNPYQFRNGNKKEILDVEDTLIGVLMGPQGRSLHELMHATNTTIEVAKKGDFNPGTTKRSVTITGKPTDVDEAIKRIYRSVMSAR</sequence>
<keyword evidence="1" id="KW-0677">Repeat</keyword>
<feature type="compositionally biased region" description="Polar residues" evidence="3">
    <location>
        <begin position="186"/>
        <end position="199"/>
    </location>
</feature>
<dbReference type="OrthoDB" id="441329at2759"/>
<evidence type="ECO:0000313" key="5">
    <source>
        <dbReference type="EMBL" id="OAF71171.1"/>
    </source>
</evidence>
<organism evidence="5 6">
    <name type="scientific">Intoshia linei</name>
    <dbReference type="NCBI Taxonomy" id="1819745"/>
    <lineage>
        <taxon>Eukaryota</taxon>
        <taxon>Metazoa</taxon>
        <taxon>Spiralia</taxon>
        <taxon>Lophotrochozoa</taxon>
        <taxon>Mesozoa</taxon>
        <taxon>Orthonectida</taxon>
        <taxon>Rhopaluridae</taxon>
        <taxon>Intoshia</taxon>
    </lineage>
</organism>
<dbReference type="GO" id="GO:0003723">
    <property type="term" value="F:RNA binding"/>
    <property type="evidence" value="ECO:0007669"/>
    <property type="project" value="UniProtKB-UniRule"/>
</dbReference>
<evidence type="ECO:0000256" key="1">
    <source>
        <dbReference type="ARBA" id="ARBA00022737"/>
    </source>
</evidence>
<dbReference type="PROSITE" id="PS50084">
    <property type="entry name" value="KH_TYPE_1"/>
    <property type="match status" value="3"/>
</dbReference>
<feature type="domain" description="K Homology" evidence="4">
    <location>
        <begin position="20"/>
        <end position="93"/>
    </location>
</feature>
<name>A0A177BCF3_9BILA</name>
<comment type="caution">
    <text evidence="5">The sequence shown here is derived from an EMBL/GenBank/DDBJ whole genome shotgun (WGS) entry which is preliminary data.</text>
</comment>
<evidence type="ECO:0000256" key="2">
    <source>
        <dbReference type="PROSITE-ProRule" id="PRU00117"/>
    </source>
</evidence>
<feature type="domain" description="K Homology" evidence="4">
    <location>
        <begin position="108"/>
        <end position="179"/>
    </location>
</feature>
<proteinExistence type="predicted"/>
<protein>
    <recommendedName>
        <fullName evidence="4">K Homology domain-containing protein</fullName>
    </recommendedName>
</protein>
<evidence type="ECO:0000259" key="4">
    <source>
        <dbReference type="SMART" id="SM00322"/>
    </source>
</evidence>
<dbReference type="Gene3D" id="3.30.1370.10">
    <property type="entry name" value="K Homology domain, type 1"/>
    <property type="match status" value="3"/>
</dbReference>
<dbReference type="Pfam" id="PF00013">
    <property type="entry name" value="KH_1"/>
    <property type="match status" value="3"/>
</dbReference>
<dbReference type="InterPro" id="IPR004087">
    <property type="entry name" value="KH_dom"/>
</dbReference>
<gene>
    <name evidence="5" type="ORF">A3Q56_01023</name>
</gene>
<dbReference type="Proteomes" id="UP000078046">
    <property type="component" value="Unassembled WGS sequence"/>
</dbReference>
<dbReference type="InterPro" id="IPR036612">
    <property type="entry name" value="KH_dom_type_1_sf"/>
</dbReference>
<dbReference type="AlphaFoldDB" id="A0A177BCF3"/>
<dbReference type="InterPro" id="IPR004088">
    <property type="entry name" value="KH_dom_type_1"/>
</dbReference>
<evidence type="ECO:0000313" key="6">
    <source>
        <dbReference type="Proteomes" id="UP000078046"/>
    </source>
</evidence>
<feature type="region of interest" description="Disordered" evidence="3">
    <location>
        <begin position="186"/>
        <end position="239"/>
    </location>
</feature>
<accession>A0A177BCF3</accession>
<keyword evidence="6" id="KW-1185">Reference proteome</keyword>
<dbReference type="EMBL" id="LWCA01000074">
    <property type="protein sequence ID" value="OAF71171.1"/>
    <property type="molecule type" value="Genomic_DNA"/>
</dbReference>
<dbReference type="PANTHER" id="PTHR10288">
    <property type="entry name" value="KH DOMAIN CONTAINING RNA BINDING PROTEIN"/>
    <property type="match status" value="1"/>
</dbReference>
<dbReference type="SMART" id="SM00322">
    <property type="entry name" value="KH"/>
    <property type="match status" value="3"/>
</dbReference>